<dbReference type="InterPro" id="IPR026044">
    <property type="entry name" value="MltA"/>
</dbReference>
<evidence type="ECO:0000313" key="9">
    <source>
        <dbReference type="Proteomes" id="UP000763641"/>
    </source>
</evidence>
<dbReference type="PROSITE" id="PS51257">
    <property type="entry name" value="PROKAR_LIPOPROTEIN"/>
    <property type="match status" value="1"/>
</dbReference>
<dbReference type="InterPro" id="IPR036908">
    <property type="entry name" value="RlpA-like_sf"/>
</dbReference>
<dbReference type="PANTHER" id="PTHR30124:SF0">
    <property type="entry name" value="MEMBRANE-BOUND LYTIC MUREIN TRANSGLYCOSYLASE A"/>
    <property type="match status" value="1"/>
</dbReference>
<keyword evidence="9" id="KW-1185">Reference proteome</keyword>
<dbReference type="CDD" id="cd14485">
    <property type="entry name" value="mltA_like_LT_A"/>
    <property type="match status" value="1"/>
</dbReference>
<dbReference type="EC" id="4.2.2.n1" evidence="2"/>
<comment type="catalytic activity">
    <reaction evidence="1">
        <text>Exolytic cleavage of the (1-&gt;4)-beta-glycosidic linkage between N-acetylmuramic acid (MurNAc) and N-acetylglucosamine (GlcNAc) residues in peptidoglycan, from either the reducing or the non-reducing ends of the peptidoglycan chains, with concomitant formation of a 1,6-anhydrobond in the MurNAc residue.</text>
        <dbReference type="EC" id="4.2.2.n1"/>
    </reaction>
</comment>
<dbReference type="PIRSF" id="PIRSF019422">
    <property type="entry name" value="MltA"/>
    <property type="match status" value="1"/>
</dbReference>
<evidence type="ECO:0000256" key="1">
    <source>
        <dbReference type="ARBA" id="ARBA00001420"/>
    </source>
</evidence>
<evidence type="ECO:0000256" key="4">
    <source>
        <dbReference type="ARBA" id="ARBA00023316"/>
    </source>
</evidence>
<dbReference type="PANTHER" id="PTHR30124">
    <property type="entry name" value="MEMBRANE-BOUND LYTIC MUREIN TRANSGLYCOSYLASE A"/>
    <property type="match status" value="1"/>
</dbReference>
<evidence type="ECO:0000256" key="6">
    <source>
        <dbReference type="SAM" id="SignalP"/>
    </source>
</evidence>
<dbReference type="Proteomes" id="UP000763641">
    <property type="component" value="Unassembled WGS sequence"/>
</dbReference>
<dbReference type="Pfam" id="PF03562">
    <property type="entry name" value="MltA"/>
    <property type="match status" value="1"/>
</dbReference>
<gene>
    <name evidence="8" type="ORF">ILT43_03345</name>
</gene>
<sequence length="457" mass="47237">MKVHLALPLAFALAACGGRIVPPTTVSNVPGMPAPPPTAGKVAHKPSRPDVPVNVRPSDGRIIGAVPIVAVPVTPVAGAATAVAAGVIAGPPIASLPLTPAQAEAARVAFARSCPGLMRRVDTSGLTRGADWQAACAAAAAGGDARAFFAQYFEAVQVGDGKAFATGYYEPEIRGSLERRSGYEVPVYGRPTDLIDVDLGKFSDDLKGKKVRGRVEGSALVPYYDRTQIEDGALAKSAPVIAWAADPVEMFFLQIQGSGRLRLPDGNILRIGYDTQNGRAYTGIGSLMRQRGLLQPGQASMQGIVAWLRANPEQGRALMRENKSFVFFRELDGPPQGAMGYAVTGQVSAATDPKFVPLGAPVFLSLDRADASGLWVAQDTGGAIKGSNRFDTFWGAGAGAETTAGGMSGRGTAFLLLPVGTVARLNAGRVPAVPYAAPVASSPTGRLDGILGASPTP</sequence>
<feature type="domain" description="Lytic transglycosylase MltA" evidence="7">
    <location>
        <begin position="172"/>
        <end position="329"/>
    </location>
</feature>
<dbReference type="Gene3D" id="2.40.40.10">
    <property type="entry name" value="RlpA-like domain"/>
    <property type="match status" value="1"/>
</dbReference>
<name>A0ABS2D387_9SPHN</name>
<keyword evidence="6" id="KW-0732">Signal</keyword>
<organism evidence="8 9">
    <name type="scientific">Sphingomonas longa</name>
    <dbReference type="NCBI Taxonomy" id="2778730"/>
    <lineage>
        <taxon>Bacteria</taxon>
        <taxon>Pseudomonadati</taxon>
        <taxon>Pseudomonadota</taxon>
        <taxon>Alphaproteobacteria</taxon>
        <taxon>Sphingomonadales</taxon>
        <taxon>Sphingomonadaceae</taxon>
        <taxon>Sphingomonas</taxon>
    </lineage>
</organism>
<comment type="caution">
    <text evidence="8">The sequence shown here is derived from an EMBL/GenBank/DDBJ whole genome shotgun (WGS) entry which is preliminary data.</text>
</comment>
<dbReference type="InterPro" id="IPR005300">
    <property type="entry name" value="MltA_B"/>
</dbReference>
<keyword evidence="3" id="KW-0456">Lyase</keyword>
<feature type="chain" id="PRO_5046345811" description="peptidoglycan lytic exotransglycosylase" evidence="6">
    <location>
        <begin position="18"/>
        <end position="457"/>
    </location>
</feature>
<evidence type="ECO:0000313" key="8">
    <source>
        <dbReference type="EMBL" id="MBM6575391.1"/>
    </source>
</evidence>
<dbReference type="InterPro" id="IPR010611">
    <property type="entry name" value="3D_dom"/>
</dbReference>
<dbReference type="EMBL" id="JAFEMC010000001">
    <property type="protein sequence ID" value="MBM6575391.1"/>
    <property type="molecule type" value="Genomic_DNA"/>
</dbReference>
<dbReference type="CDD" id="cd14668">
    <property type="entry name" value="mlta_B"/>
    <property type="match status" value="1"/>
</dbReference>
<evidence type="ECO:0000256" key="3">
    <source>
        <dbReference type="ARBA" id="ARBA00023239"/>
    </source>
</evidence>
<evidence type="ECO:0000259" key="7">
    <source>
        <dbReference type="SMART" id="SM00925"/>
    </source>
</evidence>
<dbReference type="Pfam" id="PF06725">
    <property type="entry name" value="3D"/>
    <property type="match status" value="1"/>
</dbReference>
<dbReference type="RefSeq" id="WP_204194244.1">
    <property type="nucleotide sequence ID" value="NZ_JAFEMC010000001.1"/>
</dbReference>
<dbReference type="SUPFAM" id="SSF50685">
    <property type="entry name" value="Barwin-like endoglucanases"/>
    <property type="match status" value="1"/>
</dbReference>
<proteinExistence type="predicted"/>
<accession>A0ABS2D387</accession>
<dbReference type="SMART" id="SM00925">
    <property type="entry name" value="MltA"/>
    <property type="match status" value="1"/>
</dbReference>
<feature type="signal peptide" evidence="6">
    <location>
        <begin position="1"/>
        <end position="17"/>
    </location>
</feature>
<evidence type="ECO:0000256" key="2">
    <source>
        <dbReference type="ARBA" id="ARBA00012587"/>
    </source>
</evidence>
<evidence type="ECO:0000256" key="5">
    <source>
        <dbReference type="ARBA" id="ARBA00030918"/>
    </source>
</evidence>
<keyword evidence="4" id="KW-0961">Cell wall biogenesis/degradation</keyword>
<dbReference type="Gene3D" id="2.40.240.50">
    <property type="entry name" value="Barwin-like endoglucanases"/>
    <property type="match status" value="1"/>
</dbReference>
<reference evidence="8 9" key="1">
    <citation type="submission" date="2020-12" db="EMBL/GenBank/DDBJ databases">
        <title>Sphingomonas sp.</title>
        <authorList>
            <person name="Kim M.K."/>
        </authorList>
    </citation>
    <scope>NUCLEOTIDE SEQUENCE [LARGE SCALE GENOMIC DNA]</scope>
    <source>
        <strain evidence="8 9">BT552</strain>
    </source>
</reference>
<protein>
    <recommendedName>
        <fullName evidence="2">peptidoglycan lytic exotransglycosylase</fullName>
        <ecNumber evidence="2">4.2.2.n1</ecNumber>
    </recommendedName>
    <alternativeName>
        <fullName evidence="5">Murein hydrolase A</fullName>
    </alternativeName>
</protein>